<dbReference type="Proteomes" id="UP001397290">
    <property type="component" value="Unassembled WGS sequence"/>
</dbReference>
<dbReference type="SUPFAM" id="SSF54373">
    <property type="entry name" value="FAD-linked reductases, C-terminal domain"/>
    <property type="match status" value="1"/>
</dbReference>
<evidence type="ECO:0000256" key="5">
    <source>
        <dbReference type="ARBA" id="ARBA00023002"/>
    </source>
</evidence>
<feature type="domain" description="Glucose-methanol-choline oxidoreductase N-terminal" evidence="10">
    <location>
        <begin position="420"/>
        <end position="434"/>
    </location>
</feature>
<keyword evidence="3 8" id="KW-0285">Flavoprotein</keyword>
<protein>
    <recommendedName>
        <fullName evidence="9 10">Glucose-methanol-choline oxidoreductase N-terminal domain-containing protein</fullName>
    </recommendedName>
</protein>
<evidence type="ECO:0000256" key="4">
    <source>
        <dbReference type="ARBA" id="ARBA00022827"/>
    </source>
</evidence>
<feature type="binding site" evidence="7">
    <location>
        <position position="380"/>
    </location>
    <ligand>
        <name>FAD</name>
        <dbReference type="ChEBI" id="CHEBI:57692"/>
    </ligand>
</feature>
<dbReference type="InterPro" id="IPR036188">
    <property type="entry name" value="FAD/NAD-bd_sf"/>
</dbReference>
<keyword evidence="4 7" id="KW-0274">FAD</keyword>
<dbReference type="InterPro" id="IPR027424">
    <property type="entry name" value="Glucose_Oxidase_domain_2"/>
</dbReference>
<gene>
    <name evidence="11" type="ORF">G3M48_001120</name>
</gene>
<dbReference type="Pfam" id="PF00732">
    <property type="entry name" value="GMC_oxred_N"/>
    <property type="match status" value="1"/>
</dbReference>
<evidence type="ECO:0000256" key="8">
    <source>
        <dbReference type="RuleBase" id="RU003968"/>
    </source>
</evidence>
<feature type="binding site" evidence="7">
    <location>
        <position position="679"/>
    </location>
    <ligand>
        <name>FAD</name>
        <dbReference type="ChEBI" id="CHEBI:57692"/>
    </ligand>
</feature>
<evidence type="ECO:0000256" key="6">
    <source>
        <dbReference type="PIRSR" id="PIRSR000137-1"/>
    </source>
</evidence>
<dbReference type="PANTHER" id="PTHR11552">
    <property type="entry name" value="GLUCOSE-METHANOL-CHOLINE GMC OXIDOREDUCTASE"/>
    <property type="match status" value="1"/>
</dbReference>
<dbReference type="SUPFAM" id="SSF51905">
    <property type="entry name" value="FAD/NAD(P)-binding domain"/>
    <property type="match status" value="1"/>
</dbReference>
<dbReference type="GO" id="GO:0050660">
    <property type="term" value="F:flavin adenine dinucleotide binding"/>
    <property type="evidence" value="ECO:0007669"/>
    <property type="project" value="InterPro"/>
</dbReference>
<dbReference type="InterPro" id="IPR000172">
    <property type="entry name" value="GMC_OxRdtase_N"/>
</dbReference>
<dbReference type="PROSITE" id="PS00624">
    <property type="entry name" value="GMC_OXRED_2"/>
    <property type="match status" value="1"/>
</dbReference>
<evidence type="ECO:0000256" key="1">
    <source>
        <dbReference type="ARBA" id="ARBA00001974"/>
    </source>
</evidence>
<evidence type="ECO:0000256" key="7">
    <source>
        <dbReference type="PIRSR" id="PIRSR000137-2"/>
    </source>
</evidence>
<evidence type="ECO:0000259" key="9">
    <source>
        <dbReference type="PROSITE" id="PS00623"/>
    </source>
</evidence>
<dbReference type="Pfam" id="PF05199">
    <property type="entry name" value="GMC_oxred_C"/>
    <property type="match status" value="1"/>
</dbReference>
<comment type="caution">
    <text evidence="11">The sequence shown here is derived from an EMBL/GenBank/DDBJ whole genome shotgun (WGS) entry which is preliminary data.</text>
</comment>
<dbReference type="PANTHER" id="PTHR11552:SF201">
    <property type="entry name" value="GLUCOSE-METHANOL-CHOLINE OXIDOREDUCTASE N-TERMINAL DOMAIN-CONTAINING PROTEIN"/>
    <property type="match status" value="1"/>
</dbReference>
<dbReference type="GO" id="GO:0016614">
    <property type="term" value="F:oxidoreductase activity, acting on CH-OH group of donors"/>
    <property type="evidence" value="ECO:0007669"/>
    <property type="project" value="InterPro"/>
</dbReference>
<dbReference type="Gene3D" id="3.50.50.60">
    <property type="entry name" value="FAD/NAD(P)-binding domain"/>
    <property type="match status" value="1"/>
</dbReference>
<evidence type="ECO:0000313" key="11">
    <source>
        <dbReference type="EMBL" id="KAK8150545.1"/>
    </source>
</evidence>
<evidence type="ECO:0000259" key="10">
    <source>
        <dbReference type="PROSITE" id="PS00624"/>
    </source>
</evidence>
<dbReference type="InterPro" id="IPR012132">
    <property type="entry name" value="GMC_OxRdtase"/>
</dbReference>
<name>A0AAW0S814_9HYPO</name>
<keyword evidence="12" id="KW-1185">Reference proteome</keyword>
<dbReference type="EMBL" id="JAAHCF010000013">
    <property type="protein sequence ID" value="KAK8150545.1"/>
    <property type="molecule type" value="Genomic_DNA"/>
</dbReference>
<comment type="similarity">
    <text evidence="2 8">Belongs to the GMC oxidoreductase family.</text>
</comment>
<dbReference type="Gene3D" id="3.30.560.10">
    <property type="entry name" value="Glucose Oxidase, domain 3"/>
    <property type="match status" value="1"/>
</dbReference>
<dbReference type="InterPro" id="IPR007867">
    <property type="entry name" value="GMC_OxRtase_C"/>
</dbReference>
<dbReference type="Gene3D" id="4.10.450.10">
    <property type="entry name" value="Glucose Oxidase, domain 2"/>
    <property type="match status" value="1"/>
</dbReference>
<evidence type="ECO:0000313" key="12">
    <source>
        <dbReference type="Proteomes" id="UP001397290"/>
    </source>
</evidence>
<evidence type="ECO:0000256" key="2">
    <source>
        <dbReference type="ARBA" id="ARBA00010790"/>
    </source>
</evidence>
<accession>A0AAW0S814</accession>
<organism evidence="11 12">
    <name type="scientific">Beauveria asiatica</name>
    <dbReference type="NCBI Taxonomy" id="1069075"/>
    <lineage>
        <taxon>Eukaryota</taxon>
        <taxon>Fungi</taxon>
        <taxon>Dikarya</taxon>
        <taxon>Ascomycota</taxon>
        <taxon>Pezizomycotina</taxon>
        <taxon>Sordariomycetes</taxon>
        <taxon>Hypocreomycetidae</taxon>
        <taxon>Hypocreales</taxon>
        <taxon>Cordycipitaceae</taxon>
        <taxon>Beauveria</taxon>
    </lineage>
</organism>
<evidence type="ECO:0000256" key="3">
    <source>
        <dbReference type="ARBA" id="ARBA00022630"/>
    </source>
</evidence>
<feature type="binding site" evidence="7">
    <location>
        <begin position="645"/>
        <end position="646"/>
    </location>
    <ligand>
        <name>FAD</name>
        <dbReference type="ChEBI" id="CHEBI:57692"/>
    </ligand>
</feature>
<dbReference type="PIRSF" id="PIRSF000137">
    <property type="entry name" value="Alcohol_oxidase"/>
    <property type="match status" value="1"/>
</dbReference>
<comment type="cofactor">
    <cofactor evidence="1 7">
        <name>FAD</name>
        <dbReference type="ChEBI" id="CHEBI:57692"/>
    </cofactor>
</comment>
<dbReference type="AlphaFoldDB" id="A0AAW0S814"/>
<feature type="active site" description="Proton acceptor" evidence="6">
    <location>
        <position position="689"/>
    </location>
</feature>
<reference evidence="11 12" key="1">
    <citation type="submission" date="2020-02" db="EMBL/GenBank/DDBJ databases">
        <title>Comparative genomics of the hypocrealean fungal genus Beauvera.</title>
        <authorList>
            <person name="Showalter D.N."/>
            <person name="Bushley K.E."/>
            <person name="Rehner S.A."/>
        </authorList>
    </citation>
    <scope>NUCLEOTIDE SEQUENCE [LARGE SCALE GENOMIC DNA]</scope>
    <source>
        <strain evidence="11 12">ARSEF4384</strain>
    </source>
</reference>
<dbReference type="PROSITE" id="PS00623">
    <property type="entry name" value="GMC_OXRED_1"/>
    <property type="match status" value="1"/>
</dbReference>
<feature type="active site" description="Proton donor" evidence="6">
    <location>
        <position position="646"/>
    </location>
</feature>
<sequence>MPVPVTSSHESALQLLVAQLIFYSTTLVGNAATTSDILQGRHPALRVTSPSSLLPLLLLTWSIRSLFDNDRHFRRTLQEPFEASRLSRIFSSALLLDYRPPDASSETAAAMRFAGYCAWLLATTSAYLVSEQVDVQASLLIDPKDVADKRFDYIIAGGGLTGLTVAAKLTENPNIEVLVIEAGFYESNDGPMIENPNRYGEVFGTTVDHNYLTVPLINNRTDNIKSGKGLGGSTLINGDSWTRPDKVQIDSWEKVFGNEGWTWDKMLPYMNWAERARAPTAVQVAAGHYFDPACHGFNGTVHSGPRDNGQPWSPLMKALMNTTSALGVPTQVDFNCGHPRGVSMIPNNLLEDQVRADAAREWLLPNYRRKNLKVLTGQAVGKVLFDQKAPRLKAIGVNFGTNKAVNFNAYAQHEVLLAAGSLISPLILEYSGIGLKSVLDKANVSQLLELPVGINMQDQTTTTVHARSTSAGAGQGQAIYFANFTETFGEDVAYATELLETKMDQWAEETVARGGFHNVTALKIQYENYRDWLLHEDVAYAELFMDTSGHINFDLWDLIPFTRGSTHILSSEPYRWQFANDPKFFFNELDLLGQAAATRLARKLQNSGAMASYFDGEVIPGPEVPEDATLGQWAEYVKATFRSNWHAVGTCSMMSRELGGVVDAAAKVYDTQGLRVIDGSIPPTQVSAHVMTIFYGMALRISESILEDYVKA</sequence>
<proteinExistence type="inferred from homology"/>
<keyword evidence="5" id="KW-0560">Oxidoreductase</keyword>
<feature type="domain" description="Glucose-methanol-choline oxidoreductase N-terminal" evidence="9">
    <location>
        <begin position="227"/>
        <end position="250"/>
    </location>
</feature>